<dbReference type="EMBL" id="BMGZ01000003">
    <property type="protein sequence ID" value="GGI00301.1"/>
    <property type="molecule type" value="Genomic_DNA"/>
</dbReference>
<protein>
    <submittedName>
        <fullName evidence="1">Uncharacterized protein</fullName>
    </submittedName>
</protein>
<comment type="caution">
    <text evidence="1">The sequence shown here is derived from an EMBL/GenBank/DDBJ whole genome shotgun (WGS) entry which is preliminary data.</text>
</comment>
<organism evidence="1 3">
    <name type="scientific">Aquisalinus luteolus</name>
    <dbReference type="NCBI Taxonomy" id="1566827"/>
    <lineage>
        <taxon>Bacteria</taxon>
        <taxon>Pseudomonadati</taxon>
        <taxon>Pseudomonadota</taxon>
        <taxon>Alphaproteobacteria</taxon>
        <taxon>Parvularculales</taxon>
        <taxon>Parvularculaceae</taxon>
        <taxon>Aquisalinus</taxon>
    </lineage>
</organism>
<accession>A0A8J3ERV0</accession>
<proteinExistence type="predicted"/>
<dbReference type="Proteomes" id="UP000621856">
    <property type="component" value="Unassembled WGS sequence"/>
</dbReference>
<evidence type="ECO:0000313" key="2">
    <source>
        <dbReference type="EMBL" id="NHK29101.1"/>
    </source>
</evidence>
<dbReference type="EMBL" id="VCJR02000003">
    <property type="protein sequence ID" value="NHK29101.1"/>
    <property type="molecule type" value="Genomic_DNA"/>
</dbReference>
<dbReference type="AlphaFoldDB" id="A0A8J3ERV0"/>
<name>A0A8J3ERV0_9PROT</name>
<evidence type="ECO:0000313" key="1">
    <source>
        <dbReference type="EMBL" id="GGI00301.1"/>
    </source>
</evidence>
<reference evidence="2 4" key="2">
    <citation type="submission" date="2020-02" db="EMBL/GenBank/DDBJ databases">
        <title>Genome sequence of Parvularcula flava strain NH6-79.</title>
        <authorList>
            <person name="Abdul Karim M.H."/>
            <person name="Lam M.Q."/>
            <person name="Chen S.J."/>
            <person name="Yahya A."/>
            <person name="Shahir S."/>
            <person name="Shamsir M.S."/>
            <person name="Chong C.S."/>
        </authorList>
    </citation>
    <scope>NUCLEOTIDE SEQUENCE [LARGE SCALE GENOMIC DNA]</scope>
    <source>
        <strain evidence="2 4">NH6-79</strain>
    </source>
</reference>
<evidence type="ECO:0000313" key="4">
    <source>
        <dbReference type="Proteomes" id="UP000818603"/>
    </source>
</evidence>
<dbReference type="RefSeq" id="WP_155141791.1">
    <property type="nucleotide sequence ID" value="NZ_BMGZ01000003.1"/>
</dbReference>
<reference evidence="1" key="1">
    <citation type="journal article" date="2014" name="Int. J. Syst. Evol. Microbiol.">
        <title>Complete genome sequence of Corynebacterium casei LMG S-19264T (=DSM 44701T), isolated from a smear-ripened cheese.</title>
        <authorList>
            <consortium name="US DOE Joint Genome Institute (JGI-PGF)"/>
            <person name="Walter F."/>
            <person name="Albersmeier A."/>
            <person name="Kalinowski J."/>
            <person name="Ruckert C."/>
        </authorList>
    </citation>
    <scope>NUCLEOTIDE SEQUENCE</scope>
    <source>
        <strain evidence="1">CGMCC 1.14984</strain>
    </source>
</reference>
<keyword evidence="4" id="KW-1185">Reference proteome</keyword>
<dbReference type="Proteomes" id="UP000818603">
    <property type="component" value="Unassembled WGS sequence"/>
</dbReference>
<evidence type="ECO:0000313" key="3">
    <source>
        <dbReference type="Proteomes" id="UP000621856"/>
    </source>
</evidence>
<sequence length="215" mass="23492">MFTTFLAAIAVILQLQPGTKPEGDGFTRWDGPCQNMEWLQYSSSAPGFDCYAIAEAEEVYLALMVGTVAGEPFPYVILLKLPEQGWRLSAYGYDADWVGEDEIASWIVSRHGYRADLSSEAVAPFLEAVGSGSYDGIPDVAPYPVSEDDAYEIICIDGSTLNITIKTKAGVTTGRRHGCAGRTLLDEFAEELSALATEREPVMARYLDVLSQKED</sequence>
<gene>
    <name evidence="2" type="ORF">FF098_014355</name>
    <name evidence="1" type="ORF">GCM10011355_28270</name>
</gene>
<reference evidence="1" key="3">
    <citation type="submission" date="2020-09" db="EMBL/GenBank/DDBJ databases">
        <authorList>
            <person name="Sun Q."/>
            <person name="Zhou Y."/>
        </authorList>
    </citation>
    <scope>NUCLEOTIDE SEQUENCE</scope>
    <source>
        <strain evidence="1">CGMCC 1.14984</strain>
    </source>
</reference>